<dbReference type="PANTHER" id="PTHR39555:SF1">
    <property type="entry name" value="TYPE IV PILUS INNER MEMBRANE COMPONENT PILO"/>
    <property type="match status" value="1"/>
</dbReference>
<organism evidence="2 3">
    <name type="scientific">Cysteiniphilum litorale</name>
    <dbReference type="NCBI Taxonomy" id="2056700"/>
    <lineage>
        <taxon>Bacteria</taxon>
        <taxon>Pseudomonadati</taxon>
        <taxon>Pseudomonadota</taxon>
        <taxon>Gammaproteobacteria</taxon>
        <taxon>Thiotrichales</taxon>
        <taxon>Fastidiosibacteraceae</taxon>
        <taxon>Cysteiniphilum</taxon>
    </lineage>
</organism>
<accession>A0A8J3E8L3</accession>
<reference evidence="2" key="1">
    <citation type="journal article" date="2014" name="Int. J. Syst. Evol. Microbiol.">
        <title>Complete genome sequence of Corynebacterium casei LMG S-19264T (=DSM 44701T), isolated from a smear-ripened cheese.</title>
        <authorList>
            <consortium name="US DOE Joint Genome Institute (JGI-PGF)"/>
            <person name="Walter F."/>
            <person name="Albersmeier A."/>
            <person name="Kalinowski J."/>
            <person name="Ruckert C."/>
        </authorList>
    </citation>
    <scope>NUCLEOTIDE SEQUENCE</scope>
    <source>
        <strain evidence="2">CGMCC 1.15758</strain>
    </source>
</reference>
<dbReference type="RefSeq" id="WP_117002862.1">
    <property type="nucleotide sequence ID" value="NZ_BMJS01000017.1"/>
</dbReference>
<keyword evidence="3" id="KW-1185">Reference proteome</keyword>
<evidence type="ECO:0000256" key="1">
    <source>
        <dbReference type="SAM" id="Phobius"/>
    </source>
</evidence>
<dbReference type="InterPro" id="IPR014717">
    <property type="entry name" value="Transl_elong_EF1B/ribsomal_bS6"/>
</dbReference>
<feature type="transmembrane region" description="Helical" evidence="1">
    <location>
        <begin position="21"/>
        <end position="39"/>
    </location>
</feature>
<dbReference type="OrthoDB" id="9802133at2"/>
<dbReference type="PANTHER" id="PTHR39555">
    <property type="entry name" value="FIMBRIAL ASSEMBLY PROTEIN PILO-LIKE PROTEIN-RELATED"/>
    <property type="match status" value="1"/>
</dbReference>
<evidence type="ECO:0000313" key="3">
    <source>
        <dbReference type="Proteomes" id="UP000636949"/>
    </source>
</evidence>
<gene>
    <name evidence="2" type="ORF">GCM10010995_16300</name>
</gene>
<keyword evidence="1" id="KW-0812">Transmembrane</keyword>
<keyword evidence="1" id="KW-1133">Transmembrane helix</keyword>
<dbReference type="EMBL" id="BMJS01000017">
    <property type="protein sequence ID" value="GGF99734.1"/>
    <property type="molecule type" value="Genomic_DNA"/>
</dbReference>
<dbReference type="Gene3D" id="3.30.70.60">
    <property type="match status" value="1"/>
</dbReference>
<sequence>MKKKLILLLDKLSMQPLWLKLIISAIVLLLVVLLGYSTVVSMRYQERTNAFALEEQYKNELVKNIARSKSLPVLQQQVEILQNKFNASLQALPTDSELPQLIEQLSDLAFQNGLRVKVLNPQPLDYKDNYAVLNIQLACDGTFEQLTNFVNKLETLPRIILIENYRIVPYNTVSENGILQMSMNLQTFSLKAKPGKEGA</sequence>
<dbReference type="Proteomes" id="UP000636949">
    <property type="component" value="Unassembled WGS sequence"/>
</dbReference>
<name>A0A8J3E8L3_9GAMM</name>
<dbReference type="AlphaFoldDB" id="A0A8J3E8L3"/>
<comment type="caution">
    <text evidence="2">The sequence shown here is derived from an EMBL/GenBank/DDBJ whole genome shotgun (WGS) entry which is preliminary data.</text>
</comment>
<dbReference type="GO" id="GO:0043107">
    <property type="term" value="P:type IV pilus-dependent motility"/>
    <property type="evidence" value="ECO:0007669"/>
    <property type="project" value="InterPro"/>
</dbReference>
<proteinExistence type="predicted"/>
<dbReference type="GO" id="GO:0043683">
    <property type="term" value="P:type IV pilus assembly"/>
    <property type="evidence" value="ECO:0007669"/>
    <property type="project" value="InterPro"/>
</dbReference>
<keyword evidence="1" id="KW-0472">Membrane</keyword>
<dbReference type="Pfam" id="PF04350">
    <property type="entry name" value="PilO"/>
    <property type="match status" value="1"/>
</dbReference>
<evidence type="ECO:0000313" key="2">
    <source>
        <dbReference type="EMBL" id="GGF99734.1"/>
    </source>
</evidence>
<dbReference type="InterPro" id="IPR007445">
    <property type="entry name" value="PilO"/>
</dbReference>
<protein>
    <recommendedName>
        <fullName evidence="4">Pilus assembly protein PilO</fullName>
    </recommendedName>
</protein>
<evidence type="ECO:0008006" key="4">
    <source>
        <dbReference type="Google" id="ProtNLM"/>
    </source>
</evidence>
<reference evidence="2" key="2">
    <citation type="submission" date="2020-09" db="EMBL/GenBank/DDBJ databases">
        <authorList>
            <person name="Sun Q."/>
            <person name="Zhou Y."/>
        </authorList>
    </citation>
    <scope>NUCLEOTIDE SEQUENCE</scope>
    <source>
        <strain evidence="2">CGMCC 1.15758</strain>
    </source>
</reference>